<organism evidence="1 2">
    <name type="scientific">Clarias magur</name>
    <name type="common">Asian catfish</name>
    <name type="synonym">Macropteronotus magur</name>
    <dbReference type="NCBI Taxonomy" id="1594786"/>
    <lineage>
        <taxon>Eukaryota</taxon>
        <taxon>Metazoa</taxon>
        <taxon>Chordata</taxon>
        <taxon>Craniata</taxon>
        <taxon>Vertebrata</taxon>
        <taxon>Euteleostomi</taxon>
        <taxon>Actinopterygii</taxon>
        <taxon>Neopterygii</taxon>
        <taxon>Teleostei</taxon>
        <taxon>Ostariophysi</taxon>
        <taxon>Siluriformes</taxon>
        <taxon>Clariidae</taxon>
        <taxon>Clarias</taxon>
    </lineage>
</organism>
<dbReference type="EMBL" id="QNUK01000255">
    <property type="protein sequence ID" value="KAF5896906.1"/>
    <property type="molecule type" value="Genomic_DNA"/>
</dbReference>
<gene>
    <name evidence="1" type="ORF">DAT39_013346</name>
</gene>
<evidence type="ECO:0000313" key="2">
    <source>
        <dbReference type="Proteomes" id="UP000727407"/>
    </source>
</evidence>
<proteinExistence type="predicted"/>
<reference evidence="1" key="1">
    <citation type="submission" date="2020-07" db="EMBL/GenBank/DDBJ databases">
        <title>Clarias magur genome sequencing, assembly and annotation.</title>
        <authorList>
            <person name="Kushwaha B."/>
            <person name="Kumar R."/>
            <person name="Das P."/>
            <person name="Joshi C.G."/>
            <person name="Kumar D."/>
            <person name="Nagpure N.S."/>
            <person name="Pandey M."/>
            <person name="Agarwal S."/>
            <person name="Srivastava S."/>
            <person name="Singh M."/>
            <person name="Sahoo L."/>
            <person name="Jayasankar P."/>
            <person name="Meher P.K."/>
            <person name="Koringa P.G."/>
            <person name="Iquebal M.A."/>
            <person name="Das S.P."/>
            <person name="Bit A."/>
            <person name="Patnaik S."/>
            <person name="Patel N."/>
            <person name="Shah T.M."/>
            <person name="Hinsu A."/>
            <person name="Jena J.K."/>
        </authorList>
    </citation>
    <scope>NUCLEOTIDE SEQUENCE</scope>
    <source>
        <strain evidence="1">CIFAMagur01</strain>
        <tissue evidence="1">Testis</tissue>
    </source>
</reference>
<accession>A0A8J4TFW4</accession>
<comment type="caution">
    <text evidence="1">The sequence shown here is derived from an EMBL/GenBank/DDBJ whole genome shotgun (WGS) entry which is preliminary data.</text>
</comment>
<evidence type="ECO:0000313" key="1">
    <source>
        <dbReference type="EMBL" id="KAF5896906.1"/>
    </source>
</evidence>
<dbReference type="AlphaFoldDB" id="A0A8J4TFW4"/>
<keyword evidence="2" id="KW-1185">Reference proteome</keyword>
<dbReference type="Proteomes" id="UP000727407">
    <property type="component" value="Unassembled WGS sequence"/>
</dbReference>
<protein>
    <submittedName>
        <fullName evidence="1">Uncharacterized protein</fullName>
    </submittedName>
</protein>
<name>A0A8J4TFW4_CLAMG</name>
<sequence length="86" mass="9628">MVTLIMNHKECLSSREPLEHNSPAMTSGACSSSRREGWLASEIVHQRHYEKALSCTRLPKLSFKCGCGIKDRCIVSGINCLLAIWH</sequence>